<evidence type="ECO:0000256" key="2">
    <source>
        <dbReference type="ARBA" id="ARBA00003213"/>
    </source>
</evidence>
<keyword evidence="4 10" id="KW-0808">Transferase</keyword>
<dbReference type="InterPro" id="IPR018022">
    <property type="entry name" value="IPT"/>
</dbReference>
<feature type="site" description="Interaction with substrate tRNA" evidence="10">
    <location>
        <position position="104"/>
    </location>
</feature>
<keyword evidence="7 10" id="KW-0067">ATP-binding</keyword>
<dbReference type="RefSeq" id="WP_093094035.1">
    <property type="nucleotide sequence ID" value="NZ_FOTQ01000004.1"/>
</dbReference>
<comment type="subunit">
    <text evidence="10">Monomer.</text>
</comment>
<comment type="caution">
    <text evidence="10">Lacks conserved residue(s) required for the propagation of feature annotation.</text>
</comment>
<keyword evidence="15" id="KW-1185">Reference proteome</keyword>
<dbReference type="OrthoDB" id="9776390at2"/>
<evidence type="ECO:0000256" key="8">
    <source>
        <dbReference type="ARBA" id="ARBA00022842"/>
    </source>
</evidence>
<keyword evidence="8 10" id="KW-0460">Magnesium</keyword>
<organism evidence="14 15">
    <name type="scientific">Shimia aestuarii</name>
    <dbReference type="NCBI Taxonomy" id="254406"/>
    <lineage>
        <taxon>Bacteria</taxon>
        <taxon>Pseudomonadati</taxon>
        <taxon>Pseudomonadota</taxon>
        <taxon>Alphaproteobacteria</taxon>
        <taxon>Rhodobacterales</taxon>
        <taxon>Roseobacteraceae</taxon>
    </lineage>
</organism>
<evidence type="ECO:0000256" key="11">
    <source>
        <dbReference type="RuleBase" id="RU003783"/>
    </source>
</evidence>
<dbReference type="NCBIfam" id="TIGR00174">
    <property type="entry name" value="miaA"/>
    <property type="match status" value="1"/>
</dbReference>
<dbReference type="SUPFAM" id="SSF52540">
    <property type="entry name" value="P-loop containing nucleoside triphosphate hydrolases"/>
    <property type="match status" value="2"/>
</dbReference>
<dbReference type="Proteomes" id="UP000199144">
    <property type="component" value="Unassembled WGS sequence"/>
</dbReference>
<protein>
    <recommendedName>
        <fullName evidence="10">tRNA dimethylallyltransferase</fullName>
        <ecNumber evidence="10">2.5.1.75</ecNumber>
    </recommendedName>
    <alternativeName>
        <fullName evidence="10">Dimethylallyl diphosphate:tRNA dimethylallyltransferase</fullName>
        <shortName evidence="10">DMAPP:tRNA dimethylallyltransferase</shortName>
        <shortName evidence="10">DMATase</shortName>
    </alternativeName>
    <alternativeName>
        <fullName evidence="10">Isopentenyl-diphosphate:tRNA isopentenyltransferase</fullName>
        <shortName evidence="10">IPP transferase</shortName>
        <shortName evidence="10">IPPT</shortName>
        <shortName evidence="10">IPTase</shortName>
    </alternativeName>
</protein>
<evidence type="ECO:0000313" key="14">
    <source>
        <dbReference type="EMBL" id="SFM14028.1"/>
    </source>
</evidence>
<dbReference type="CDD" id="cd02019">
    <property type="entry name" value="NK"/>
    <property type="match status" value="1"/>
</dbReference>
<feature type="binding site" evidence="10">
    <location>
        <begin position="19"/>
        <end position="24"/>
    </location>
    <ligand>
        <name>substrate</name>
    </ligand>
</feature>
<evidence type="ECO:0000256" key="1">
    <source>
        <dbReference type="ARBA" id="ARBA00001946"/>
    </source>
</evidence>
<evidence type="ECO:0000256" key="4">
    <source>
        <dbReference type="ARBA" id="ARBA00022679"/>
    </source>
</evidence>
<evidence type="ECO:0000256" key="12">
    <source>
        <dbReference type="RuleBase" id="RU003784"/>
    </source>
</evidence>
<reference evidence="14 15" key="1">
    <citation type="submission" date="2016-10" db="EMBL/GenBank/DDBJ databases">
        <authorList>
            <person name="de Groot N.N."/>
        </authorList>
    </citation>
    <scope>NUCLEOTIDE SEQUENCE [LARGE SCALE GENOMIC DNA]</scope>
    <source>
        <strain evidence="14 15">DSM 15283</strain>
    </source>
</reference>
<dbReference type="Pfam" id="PF01715">
    <property type="entry name" value="IPPT"/>
    <property type="match status" value="1"/>
</dbReference>
<keyword evidence="5 10" id="KW-0819">tRNA processing</keyword>
<evidence type="ECO:0000256" key="6">
    <source>
        <dbReference type="ARBA" id="ARBA00022741"/>
    </source>
</evidence>
<sequence>MTVLPDIPKDQPVLIAGPTASGKSALALEIAERGGGVIVNADAIQVFANWRVLTARPSQEDEQRAPHLLYGHVPFDAEYSVGHWLREVAPLLKGSERPIIVGGTGLYFTALTQGLADIPATPPDIRETANARVAREGFETLLAELDAETATRIDRLNPMRVQRAWEVLQATGRPLADWQDNTPPPLLPLSETTAILFDVDKEWLNARISRRFDLMLEHGALDEARANLATWNPAHLSAKAIGAPELVAHLQGALTLDEARMQATVATRQFAKRQRTWFRSKMRNWIRYRPESA</sequence>
<dbReference type="InterPro" id="IPR039657">
    <property type="entry name" value="Dimethylallyltransferase"/>
</dbReference>
<keyword evidence="6 10" id="KW-0547">Nucleotide-binding</keyword>
<evidence type="ECO:0000256" key="7">
    <source>
        <dbReference type="ARBA" id="ARBA00022840"/>
    </source>
</evidence>
<dbReference type="GO" id="GO:0052381">
    <property type="term" value="F:tRNA dimethylallyltransferase activity"/>
    <property type="evidence" value="ECO:0007669"/>
    <property type="project" value="UniProtKB-UniRule"/>
</dbReference>
<dbReference type="GO" id="GO:0006400">
    <property type="term" value="P:tRNA modification"/>
    <property type="evidence" value="ECO:0007669"/>
    <property type="project" value="TreeGrafter"/>
</dbReference>
<proteinExistence type="inferred from homology"/>
<comment type="function">
    <text evidence="2 10 12">Catalyzes the transfer of a dimethylallyl group onto the adenine at position 37 in tRNAs that read codons beginning with uridine, leading to the formation of N6-(dimethylallyl)adenosine (i(6)A).</text>
</comment>
<dbReference type="EMBL" id="FOTQ01000004">
    <property type="protein sequence ID" value="SFM14028.1"/>
    <property type="molecule type" value="Genomic_DNA"/>
</dbReference>
<dbReference type="InterPro" id="IPR027417">
    <property type="entry name" value="P-loop_NTPase"/>
</dbReference>
<comment type="similarity">
    <text evidence="3 10 13">Belongs to the IPP transferase family.</text>
</comment>
<evidence type="ECO:0000313" key="15">
    <source>
        <dbReference type="Proteomes" id="UP000199144"/>
    </source>
</evidence>
<evidence type="ECO:0000256" key="9">
    <source>
        <dbReference type="ARBA" id="ARBA00049563"/>
    </source>
</evidence>
<feature type="site" description="Interaction with substrate tRNA" evidence="10">
    <location>
        <position position="126"/>
    </location>
</feature>
<comment type="cofactor">
    <cofactor evidence="1 10">
        <name>Mg(2+)</name>
        <dbReference type="ChEBI" id="CHEBI:18420"/>
    </cofactor>
</comment>
<comment type="catalytic activity">
    <reaction evidence="9 10 11">
        <text>adenosine(37) in tRNA + dimethylallyl diphosphate = N(6)-dimethylallyladenosine(37) in tRNA + diphosphate</text>
        <dbReference type="Rhea" id="RHEA:26482"/>
        <dbReference type="Rhea" id="RHEA-COMP:10162"/>
        <dbReference type="Rhea" id="RHEA-COMP:10375"/>
        <dbReference type="ChEBI" id="CHEBI:33019"/>
        <dbReference type="ChEBI" id="CHEBI:57623"/>
        <dbReference type="ChEBI" id="CHEBI:74411"/>
        <dbReference type="ChEBI" id="CHEBI:74415"/>
        <dbReference type="EC" id="2.5.1.75"/>
    </reaction>
</comment>
<dbReference type="PANTHER" id="PTHR11088:SF60">
    <property type="entry name" value="TRNA DIMETHYLALLYLTRANSFERASE"/>
    <property type="match status" value="1"/>
</dbReference>
<name>A0A1I4NEU7_9RHOB</name>
<dbReference type="HAMAP" id="MF_00185">
    <property type="entry name" value="IPP_trans"/>
    <property type="match status" value="1"/>
</dbReference>
<dbReference type="Gene3D" id="1.10.20.140">
    <property type="match status" value="1"/>
</dbReference>
<gene>
    <name evidence="10" type="primary">miaA</name>
    <name evidence="14" type="ORF">SAMN04488042_104151</name>
</gene>
<evidence type="ECO:0000256" key="13">
    <source>
        <dbReference type="RuleBase" id="RU003785"/>
    </source>
</evidence>
<dbReference type="Gene3D" id="3.40.50.300">
    <property type="entry name" value="P-loop containing nucleotide triphosphate hydrolases"/>
    <property type="match status" value="1"/>
</dbReference>
<evidence type="ECO:0000256" key="5">
    <source>
        <dbReference type="ARBA" id="ARBA00022694"/>
    </source>
</evidence>
<dbReference type="GO" id="GO:0005524">
    <property type="term" value="F:ATP binding"/>
    <property type="evidence" value="ECO:0007669"/>
    <property type="project" value="UniProtKB-UniRule"/>
</dbReference>
<evidence type="ECO:0000256" key="10">
    <source>
        <dbReference type="HAMAP-Rule" id="MF_00185"/>
    </source>
</evidence>
<dbReference type="EC" id="2.5.1.75" evidence="10"/>
<dbReference type="PANTHER" id="PTHR11088">
    <property type="entry name" value="TRNA DIMETHYLALLYLTRANSFERASE"/>
    <property type="match status" value="1"/>
</dbReference>
<dbReference type="STRING" id="254406.SAMN04488042_104151"/>
<feature type="binding site" evidence="10">
    <location>
        <begin position="17"/>
        <end position="24"/>
    </location>
    <ligand>
        <name>ATP</name>
        <dbReference type="ChEBI" id="CHEBI:30616"/>
    </ligand>
</feature>
<accession>A0A1I4NEU7</accession>
<dbReference type="AlphaFoldDB" id="A0A1I4NEU7"/>
<evidence type="ECO:0000256" key="3">
    <source>
        <dbReference type="ARBA" id="ARBA00005842"/>
    </source>
</evidence>